<feature type="region of interest" description="Disordered" evidence="1">
    <location>
        <begin position="1"/>
        <end position="26"/>
    </location>
</feature>
<dbReference type="InterPro" id="IPR055338">
    <property type="entry name" value="YqfX-like"/>
</dbReference>
<evidence type="ECO:0000313" key="3">
    <source>
        <dbReference type="EMBL" id="QQS99938.1"/>
    </source>
</evidence>
<dbReference type="PANTHER" id="PTHR40040:SF1">
    <property type="entry name" value="MEMBRANE PROTEIN"/>
    <property type="match status" value="1"/>
</dbReference>
<feature type="transmembrane region" description="Helical" evidence="2">
    <location>
        <begin position="85"/>
        <end position="111"/>
    </location>
</feature>
<feature type="transmembrane region" description="Helical" evidence="2">
    <location>
        <begin position="123"/>
        <end position="144"/>
    </location>
</feature>
<dbReference type="RefSeq" id="WP_051387354.1">
    <property type="nucleotide sequence ID" value="NZ_CP068053.1"/>
</dbReference>
<dbReference type="AlphaFoldDB" id="A0A974NLI6"/>
<evidence type="ECO:0000256" key="1">
    <source>
        <dbReference type="SAM" id="MobiDB-lite"/>
    </source>
</evidence>
<dbReference type="EMBL" id="CP068053">
    <property type="protein sequence ID" value="QQS99938.1"/>
    <property type="molecule type" value="Genomic_DNA"/>
</dbReference>
<feature type="region of interest" description="Disordered" evidence="1">
    <location>
        <begin position="60"/>
        <end position="80"/>
    </location>
</feature>
<gene>
    <name evidence="3" type="ORF">I6J18_20525</name>
</gene>
<keyword evidence="2" id="KW-1133">Transmembrane helix</keyword>
<keyword evidence="4" id="KW-1185">Reference proteome</keyword>
<proteinExistence type="predicted"/>
<evidence type="ECO:0000256" key="2">
    <source>
        <dbReference type="SAM" id="Phobius"/>
    </source>
</evidence>
<sequence length="145" mass="15747">MADDRYSDRDNVTKDSKPESMRVGADEKQARAYRNENLLVRSPEEQIQYREENAADFAAPKPLRGRANQNEPYAIDGDETGGRGIGITALIVSILSLFILPLLMGIAGVIIGVVARGKGAKSLGTWAIIIGALSIVISIFILPFF</sequence>
<dbReference type="KEGG" id="ppsr:I6J18_20525"/>
<keyword evidence="2" id="KW-0812">Transmembrane</keyword>
<evidence type="ECO:0000313" key="4">
    <source>
        <dbReference type="Proteomes" id="UP000595254"/>
    </source>
</evidence>
<dbReference type="Proteomes" id="UP000595254">
    <property type="component" value="Chromosome"/>
</dbReference>
<organism evidence="3 4">
    <name type="scientific">Peribacillus psychrosaccharolyticus</name>
    <name type="common">Bacillus psychrosaccharolyticus</name>
    <dbReference type="NCBI Taxonomy" id="1407"/>
    <lineage>
        <taxon>Bacteria</taxon>
        <taxon>Bacillati</taxon>
        <taxon>Bacillota</taxon>
        <taxon>Bacilli</taxon>
        <taxon>Bacillales</taxon>
        <taxon>Bacillaceae</taxon>
        <taxon>Peribacillus</taxon>
    </lineage>
</organism>
<reference evidence="3 4" key="1">
    <citation type="submission" date="2021-01" db="EMBL/GenBank/DDBJ databases">
        <title>FDA dAtabase for Regulatory Grade micrObial Sequences (FDA-ARGOS): Supporting development and validation of Infectious Disease Dx tests.</title>
        <authorList>
            <person name="Nelson B."/>
            <person name="Plummer A."/>
            <person name="Tallon L."/>
            <person name="Sadzewicz L."/>
            <person name="Zhao X."/>
            <person name="Boylan J."/>
            <person name="Ott S."/>
            <person name="Bowen H."/>
            <person name="Vavikolanu K."/>
            <person name="Mehta A."/>
            <person name="Aluvathingal J."/>
            <person name="Nadendla S."/>
            <person name="Myers T."/>
            <person name="Yan Y."/>
            <person name="Sichtig H."/>
        </authorList>
    </citation>
    <scope>NUCLEOTIDE SEQUENCE [LARGE SCALE GENOMIC DNA]</scope>
    <source>
        <strain evidence="3 4">FDAARGOS_1161</strain>
    </source>
</reference>
<keyword evidence="2" id="KW-0472">Membrane</keyword>
<name>A0A974NLI6_PERPY</name>
<accession>A0A974NLI6</accession>
<dbReference type="PANTHER" id="PTHR40040">
    <property type="entry name" value="SMALL HYDROPHOBIC PROTEIN-RELATED"/>
    <property type="match status" value="1"/>
</dbReference>
<protein>
    <submittedName>
        <fullName evidence="3">DUF4190 domain-containing protein</fullName>
    </submittedName>
</protein>